<feature type="chain" id="PRO_5034918074" evidence="1">
    <location>
        <begin position="20"/>
        <end position="225"/>
    </location>
</feature>
<dbReference type="Proteomes" id="UP000694846">
    <property type="component" value="Unplaced"/>
</dbReference>
<sequence length="225" mass="25469">MCFLLKMFLLINLFKYLMGDQKCLSSETNVDNCQDWTKMSVLVANLVGRSATEDKVETKSNMLTLLLRVASGVIGRESNVFKTLVVNGMVLLTRTILTVFKFKTANQSTDKGQKTKLFPSGHPIDWIMSNTYIKSMVDDATDETLLDGLDRLASGMPCVQLLVCRVSPVVRDMQRQVKERWSDGLNREESHSWNVSDWQQVKANVKHCAEKHSECAKTIKLNPFT</sequence>
<keyword evidence="1" id="KW-0732">Signal</keyword>
<protein>
    <submittedName>
        <fullName evidence="3">Uncharacterized protein LOC112688854</fullName>
    </submittedName>
</protein>
<proteinExistence type="predicted"/>
<dbReference type="AlphaFoldDB" id="A0A8B8G5D1"/>
<accession>A0A8B8G5D1</accession>
<organism evidence="2 3">
    <name type="scientific">Sipha flava</name>
    <name type="common">yellow sugarcane aphid</name>
    <dbReference type="NCBI Taxonomy" id="143950"/>
    <lineage>
        <taxon>Eukaryota</taxon>
        <taxon>Metazoa</taxon>
        <taxon>Ecdysozoa</taxon>
        <taxon>Arthropoda</taxon>
        <taxon>Hexapoda</taxon>
        <taxon>Insecta</taxon>
        <taxon>Pterygota</taxon>
        <taxon>Neoptera</taxon>
        <taxon>Paraneoptera</taxon>
        <taxon>Hemiptera</taxon>
        <taxon>Sternorrhyncha</taxon>
        <taxon>Aphidomorpha</taxon>
        <taxon>Aphidoidea</taxon>
        <taxon>Aphididae</taxon>
        <taxon>Sipha</taxon>
    </lineage>
</organism>
<gene>
    <name evidence="3" type="primary">LOC112688854</name>
</gene>
<reference evidence="3" key="1">
    <citation type="submission" date="2025-08" db="UniProtKB">
        <authorList>
            <consortium name="RefSeq"/>
        </authorList>
    </citation>
    <scope>IDENTIFICATION</scope>
    <source>
        <tissue evidence="3">Whole body</tissue>
    </source>
</reference>
<evidence type="ECO:0000313" key="2">
    <source>
        <dbReference type="Proteomes" id="UP000694846"/>
    </source>
</evidence>
<feature type="signal peptide" evidence="1">
    <location>
        <begin position="1"/>
        <end position="19"/>
    </location>
</feature>
<keyword evidence="2" id="KW-1185">Reference proteome</keyword>
<evidence type="ECO:0000256" key="1">
    <source>
        <dbReference type="SAM" id="SignalP"/>
    </source>
</evidence>
<dbReference type="OrthoDB" id="6575720at2759"/>
<dbReference type="RefSeq" id="XP_025418038.1">
    <property type="nucleotide sequence ID" value="XM_025562253.1"/>
</dbReference>
<name>A0A8B8G5D1_9HEMI</name>
<evidence type="ECO:0000313" key="3">
    <source>
        <dbReference type="RefSeq" id="XP_025418038.1"/>
    </source>
</evidence>
<dbReference type="GeneID" id="112688854"/>